<dbReference type="InterPro" id="IPR011335">
    <property type="entry name" value="Restrct_endonuc-II-like"/>
</dbReference>
<comment type="caution">
    <text evidence="1">The sequence shown here is derived from an EMBL/GenBank/DDBJ whole genome shotgun (WGS) entry which is preliminary data.</text>
</comment>
<dbReference type="HOGENOM" id="CLU_139044_0_0_6"/>
<reference evidence="1 2" key="1">
    <citation type="journal article" date="2013" name="Genome Announc.">
        <title>Draft Genome of the Nitrogen-Fixing Bacterium Pseudomonas stutzeri Strain KOS6 Isolated from Industrial Hydrocarbon Sludge.</title>
        <authorList>
            <person name="Grigoryeva T.V."/>
            <person name="Laikov A.V."/>
            <person name="Naumova R.P."/>
            <person name="Manolov A.I."/>
            <person name="Larin A.K."/>
            <person name="Karpova I.Y."/>
            <person name="Semashko T.A."/>
            <person name="Alexeev D.G."/>
            <person name="Kostryukova E.S."/>
            <person name="Muller R."/>
            <person name="Govorun V.M."/>
        </authorList>
    </citation>
    <scope>NUCLEOTIDE SEQUENCE [LARGE SCALE GENOMIC DNA]</scope>
    <source>
        <strain evidence="1 2">KOS6</strain>
    </source>
</reference>
<evidence type="ECO:0000313" key="2">
    <source>
        <dbReference type="Proteomes" id="UP000026923"/>
    </source>
</evidence>
<keyword evidence="1" id="KW-0255">Endonuclease</keyword>
<name>A0A061JNZ0_STUST</name>
<dbReference type="SUPFAM" id="SSF52980">
    <property type="entry name" value="Restriction endonuclease-like"/>
    <property type="match status" value="1"/>
</dbReference>
<dbReference type="InterPro" id="IPR015278">
    <property type="entry name" value="BglII-like"/>
</dbReference>
<dbReference type="GO" id="GO:0000287">
    <property type="term" value="F:magnesium ion binding"/>
    <property type="evidence" value="ECO:0007669"/>
    <property type="project" value="InterPro"/>
</dbReference>
<dbReference type="GO" id="GO:0009307">
    <property type="term" value="P:DNA restriction-modification system"/>
    <property type="evidence" value="ECO:0007669"/>
    <property type="project" value="InterPro"/>
</dbReference>
<proteinExistence type="predicted"/>
<dbReference type="OrthoDB" id="7375950at2"/>
<dbReference type="GO" id="GO:0009036">
    <property type="term" value="F:type II site-specific deoxyribonuclease activity"/>
    <property type="evidence" value="ECO:0007669"/>
    <property type="project" value="InterPro"/>
</dbReference>
<organism evidence="1 2">
    <name type="scientific">Stutzerimonas stutzeri KOS6</name>
    <dbReference type="NCBI Taxonomy" id="1218352"/>
    <lineage>
        <taxon>Bacteria</taxon>
        <taxon>Pseudomonadati</taxon>
        <taxon>Pseudomonadota</taxon>
        <taxon>Gammaproteobacteria</taxon>
        <taxon>Pseudomonadales</taxon>
        <taxon>Pseudomonadaceae</taxon>
        <taxon>Stutzerimonas</taxon>
    </lineage>
</organism>
<dbReference type="Pfam" id="PF09195">
    <property type="entry name" value="Endonuc-BglII"/>
    <property type="match status" value="1"/>
</dbReference>
<keyword evidence="1" id="KW-0540">Nuclease</keyword>
<dbReference type="eggNOG" id="ENOG50336CN">
    <property type="taxonomic scope" value="Bacteria"/>
</dbReference>
<accession>A0A061JNZ0</accession>
<dbReference type="AlphaFoldDB" id="A0A061JNZ0"/>
<protein>
    <submittedName>
        <fullName evidence="1">Restriction endonuclease BglII</fullName>
    </submittedName>
</protein>
<dbReference type="GO" id="GO:0003677">
    <property type="term" value="F:DNA binding"/>
    <property type="evidence" value="ECO:0007669"/>
    <property type="project" value="InterPro"/>
</dbReference>
<dbReference type="Gene3D" id="3.40.91.20">
    <property type="match status" value="1"/>
</dbReference>
<gene>
    <name evidence="1" type="ORF">B597_015860</name>
</gene>
<evidence type="ECO:0000313" key="1">
    <source>
        <dbReference type="EMBL" id="EWC40338.1"/>
    </source>
</evidence>
<dbReference type="RefSeq" id="WP_024162586.1">
    <property type="nucleotide sequence ID" value="NZ_KK020679.1"/>
</dbReference>
<sequence length="151" mass="16191">MNFIIHDHCGGLAAIPSTLRQEIEAAITACTVQPGRRQASVIGSSIISGLVGSGWSGKVKLARGSKITITSVKNNIGLCLQTGNMARLYADLLKLQQMFLNKAIKAGVMIVPTREAAKALGDNIAHANRLQCELEIFRSVIHMPLMIIAVE</sequence>
<dbReference type="InterPro" id="IPR011338">
    <property type="entry name" value="BamHI/BglII/BstY"/>
</dbReference>
<keyword evidence="1" id="KW-0378">Hydrolase</keyword>
<dbReference type="Proteomes" id="UP000026923">
    <property type="component" value="Unassembled WGS sequence"/>
</dbReference>
<dbReference type="EMBL" id="AMCZ02000022">
    <property type="protein sequence ID" value="EWC40338.1"/>
    <property type="molecule type" value="Genomic_DNA"/>
</dbReference>